<keyword evidence="1" id="KW-0472">Membrane</keyword>
<dbReference type="RefSeq" id="XP_028477321.1">
    <property type="nucleotide sequence ID" value="XM_028622429.1"/>
</dbReference>
<accession>A0A427XWX5</accession>
<feature type="transmembrane region" description="Helical" evidence="1">
    <location>
        <begin position="205"/>
        <end position="225"/>
    </location>
</feature>
<name>A0A427XWX5_9TREE</name>
<comment type="caution">
    <text evidence="2">The sequence shown here is derived from an EMBL/GenBank/DDBJ whole genome shotgun (WGS) entry which is preliminary data.</text>
</comment>
<sequence length="274" mass="29420">MVSVEAFAPLYSDYLPALLTPVHGLFCPIGVLDVYGAIRLSVAVNWIASDTKGKPRASALQELFGIMVVLYGGETFIGCCTGQPPSWLINPSLGLVFGAIHLLLTRTPLHGLLPTKPSFGTELALAVPDAIGRTLLLTRFSVVPLLHPTSPKTLPATPSTLLLVPFIMAVPFAAVVFSGTQLFSPAITLQTPNELRPWGWTALDAWIPFVLPSLFLSLIAPVKGWPFSLGTDYSEDAAIVVCAALNIVFFVSRAYYNHAPKAAKSPKAKKVKKQ</sequence>
<evidence type="ECO:0000313" key="2">
    <source>
        <dbReference type="EMBL" id="RSH83369.1"/>
    </source>
</evidence>
<keyword evidence="3" id="KW-1185">Reference proteome</keyword>
<organism evidence="2 3">
    <name type="scientific">Apiotrichum porosum</name>
    <dbReference type="NCBI Taxonomy" id="105984"/>
    <lineage>
        <taxon>Eukaryota</taxon>
        <taxon>Fungi</taxon>
        <taxon>Dikarya</taxon>
        <taxon>Basidiomycota</taxon>
        <taxon>Agaricomycotina</taxon>
        <taxon>Tremellomycetes</taxon>
        <taxon>Trichosporonales</taxon>
        <taxon>Trichosporonaceae</taxon>
        <taxon>Apiotrichum</taxon>
    </lineage>
</organism>
<dbReference type="STRING" id="105984.A0A427XWX5"/>
<gene>
    <name evidence="2" type="ORF">EHS24_007049</name>
</gene>
<keyword evidence="1" id="KW-1133">Transmembrane helix</keyword>
<protein>
    <submittedName>
        <fullName evidence="2">Uncharacterized protein</fullName>
    </submittedName>
</protein>
<reference evidence="2 3" key="1">
    <citation type="submission" date="2018-11" db="EMBL/GenBank/DDBJ databases">
        <title>Genome sequence of Apiotrichum porosum DSM 27194.</title>
        <authorList>
            <person name="Aliyu H."/>
            <person name="Gorte O."/>
            <person name="Ochsenreither K."/>
        </authorList>
    </citation>
    <scope>NUCLEOTIDE SEQUENCE [LARGE SCALE GENOMIC DNA]</scope>
    <source>
        <strain evidence="2 3">DSM 27194</strain>
    </source>
</reference>
<dbReference type="GeneID" id="39591592"/>
<evidence type="ECO:0000313" key="3">
    <source>
        <dbReference type="Proteomes" id="UP000279236"/>
    </source>
</evidence>
<dbReference type="Proteomes" id="UP000279236">
    <property type="component" value="Unassembled WGS sequence"/>
</dbReference>
<feature type="transmembrane region" description="Helical" evidence="1">
    <location>
        <begin position="237"/>
        <end position="256"/>
    </location>
</feature>
<proteinExistence type="predicted"/>
<dbReference type="AlphaFoldDB" id="A0A427XWX5"/>
<keyword evidence="1" id="KW-0812">Transmembrane</keyword>
<dbReference type="EMBL" id="RSCE01000004">
    <property type="protein sequence ID" value="RSH83369.1"/>
    <property type="molecule type" value="Genomic_DNA"/>
</dbReference>
<feature type="transmembrane region" description="Helical" evidence="1">
    <location>
        <begin position="161"/>
        <end position="184"/>
    </location>
</feature>
<dbReference type="OrthoDB" id="3192156at2759"/>
<evidence type="ECO:0000256" key="1">
    <source>
        <dbReference type="SAM" id="Phobius"/>
    </source>
</evidence>